<proteinExistence type="predicted"/>
<name>A0A7X5TSJ9_9MICO</name>
<dbReference type="PROSITE" id="PS50850">
    <property type="entry name" value="MFS"/>
    <property type="match status" value="1"/>
</dbReference>
<evidence type="ECO:0000313" key="9">
    <source>
        <dbReference type="EMBL" id="NIH52298.1"/>
    </source>
</evidence>
<dbReference type="CDD" id="cd17321">
    <property type="entry name" value="MFS_MMR_MDR_like"/>
    <property type="match status" value="1"/>
</dbReference>
<dbReference type="RefSeq" id="WP_167146648.1">
    <property type="nucleotide sequence ID" value="NZ_JAAMOX010000001.1"/>
</dbReference>
<feature type="transmembrane region" description="Helical" evidence="7">
    <location>
        <begin position="274"/>
        <end position="298"/>
    </location>
</feature>
<evidence type="ECO:0000256" key="3">
    <source>
        <dbReference type="ARBA" id="ARBA00022475"/>
    </source>
</evidence>
<protein>
    <submittedName>
        <fullName evidence="9">EmrB/QacA subfamily drug resistance transporter</fullName>
    </submittedName>
</protein>
<dbReference type="SUPFAM" id="SSF103473">
    <property type="entry name" value="MFS general substrate transporter"/>
    <property type="match status" value="1"/>
</dbReference>
<feature type="domain" description="Major facilitator superfamily (MFS) profile" evidence="8">
    <location>
        <begin position="20"/>
        <end position="459"/>
    </location>
</feature>
<dbReference type="InterPro" id="IPR036259">
    <property type="entry name" value="MFS_trans_sf"/>
</dbReference>
<evidence type="ECO:0000259" key="8">
    <source>
        <dbReference type="PROSITE" id="PS50850"/>
    </source>
</evidence>
<feature type="transmembrane region" description="Helical" evidence="7">
    <location>
        <begin position="86"/>
        <end position="105"/>
    </location>
</feature>
<keyword evidence="3" id="KW-1003">Cell membrane</keyword>
<sequence length="466" mass="48484">MSQRPAAVPNEPLTVTERRVLALAVLASFVAFLDGSVVNVALPAISADVGGGLALQQWVIDAYLITLGSLILVAGSVSDVFGRMRVVRVGLFGFALTSVAIGLAPTAELLVIMRGLQGVAGALLVPSSLALITSTFRSEKQGRAIGLWTALTSVAMLIGPLVGGVFVDAGWWRGIFYLNVIPVAIALVISFRIGQKDVRLANVTVDYLGAVLCVIGLGGVVFALIEAPRLGSDSPLIIWPAVVGVLALIGFLARQATARHPLMPLSLFRVRNFGWGNIATTFIYAALSLNGLVVVVYLQQVAGLSATASGFTMIPLTIIMILLSPRVGRLAGRWGPRPFMTVGPILAGIGMLLMLSITPDFNYWTQLLPGILVFGVGLAITVSPLTTAILGSIEPARSGIASAVNNAISRIAGLLAIALIGVIMGGAISLDGLQRTLLVCAGLLVLGGVVSWIGIRRTAVVAVPDH</sequence>
<dbReference type="PRINTS" id="PR01036">
    <property type="entry name" value="TCRTETB"/>
</dbReference>
<keyword evidence="4 7" id="KW-0812">Transmembrane</keyword>
<dbReference type="Gene3D" id="1.20.1250.20">
    <property type="entry name" value="MFS general substrate transporter like domains"/>
    <property type="match status" value="1"/>
</dbReference>
<evidence type="ECO:0000256" key="5">
    <source>
        <dbReference type="ARBA" id="ARBA00022989"/>
    </source>
</evidence>
<evidence type="ECO:0000256" key="6">
    <source>
        <dbReference type="ARBA" id="ARBA00023136"/>
    </source>
</evidence>
<dbReference type="Pfam" id="PF07690">
    <property type="entry name" value="MFS_1"/>
    <property type="match status" value="1"/>
</dbReference>
<feature type="transmembrane region" description="Helical" evidence="7">
    <location>
        <begin position="436"/>
        <end position="455"/>
    </location>
</feature>
<reference evidence="9 10" key="1">
    <citation type="submission" date="2020-02" db="EMBL/GenBank/DDBJ databases">
        <title>Sequencing the genomes of 1000 actinobacteria strains.</title>
        <authorList>
            <person name="Klenk H.-P."/>
        </authorList>
    </citation>
    <scope>NUCLEOTIDE SEQUENCE [LARGE SCALE GENOMIC DNA]</scope>
    <source>
        <strain evidence="9 10">DSM 27960</strain>
    </source>
</reference>
<keyword evidence="2" id="KW-0813">Transport</keyword>
<dbReference type="Proteomes" id="UP000541033">
    <property type="component" value="Unassembled WGS sequence"/>
</dbReference>
<dbReference type="GO" id="GO:0005886">
    <property type="term" value="C:plasma membrane"/>
    <property type="evidence" value="ECO:0007669"/>
    <property type="project" value="UniProtKB-SubCell"/>
</dbReference>
<dbReference type="Gene3D" id="1.20.1720.10">
    <property type="entry name" value="Multidrug resistance protein D"/>
    <property type="match status" value="1"/>
</dbReference>
<comment type="subcellular location">
    <subcellularLocation>
        <location evidence="1">Cell membrane</location>
        <topology evidence="1">Multi-pass membrane protein</topology>
    </subcellularLocation>
</comment>
<dbReference type="InterPro" id="IPR011701">
    <property type="entry name" value="MFS"/>
</dbReference>
<keyword evidence="10" id="KW-1185">Reference proteome</keyword>
<feature type="transmembrane region" description="Helical" evidence="7">
    <location>
        <begin position="237"/>
        <end position="253"/>
    </location>
</feature>
<feature type="transmembrane region" description="Helical" evidence="7">
    <location>
        <begin position="205"/>
        <end position="225"/>
    </location>
</feature>
<organism evidence="9 10">
    <name type="scientific">Lysinibacter cavernae</name>
    <dbReference type="NCBI Taxonomy" id="1640652"/>
    <lineage>
        <taxon>Bacteria</taxon>
        <taxon>Bacillati</taxon>
        <taxon>Actinomycetota</taxon>
        <taxon>Actinomycetes</taxon>
        <taxon>Micrococcales</taxon>
        <taxon>Microbacteriaceae</taxon>
        <taxon>Lysinibacter</taxon>
    </lineage>
</organism>
<feature type="transmembrane region" description="Helical" evidence="7">
    <location>
        <begin position="54"/>
        <end position="74"/>
    </location>
</feature>
<feature type="transmembrane region" description="Helical" evidence="7">
    <location>
        <begin position="304"/>
        <end position="327"/>
    </location>
</feature>
<dbReference type="EMBL" id="JAAMOX010000001">
    <property type="protein sequence ID" value="NIH52298.1"/>
    <property type="molecule type" value="Genomic_DNA"/>
</dbReference>
<feature type="transmembrane region" description="Helical" evidence="7">
    <location>
        <begin position="111"/>
        <end position="132"/>
    </location>
</feature>
<keyword evidence="5 7" id="KW-1133">Transmembrane helix</keyword>
<dbReference type="GO" id="GO:0022857">
    <property type="term" value="F:transmembrane transporter activity"/>
    <property type="evidence" value="ECO:0007669"/>
    <property type="project" value="InterPro"/>
</dbReference>
<feature type="transmembrane region" description="Helical" evidence="7">
    <location>
        <begin position="20"/>
        <end position="42"/>
    </location>
</feature>
<feature type="transmembrane region" description="Helical" evidence="7">
    <location>
        <begin position="370"/>
        <end position="390"/>
    </location>
</feature>
<feature type="transmembrane region" description="Helical" evidence="7">
    <location>
        <begin position="174"/>
        <end position="193"/>
    </location>
</feature>
<dbReference type="InterPro" id="IPR004638">
    <property type="entry name" value="EmrB-like"/>
</dbReference>
<evidence type="ECO:0000256" key="2">
    <source>
        <dbReference type="ARBA" id="ARBA00022448"/>
    </source>
</evidence>
<evidence type="ECO:0000256" key="1">
    <source>
        <dbReference type="ARBA" id="ARBA00004651"/>
    </source>
</evidence>
<comment type="caution">
    <text evidence="9">The sequence shown here is derived from an EMBL/GenBank/DDBJ whole genome shotgun (WGS) entry which is preliminary data.</text>
</comment>
<feature type="transmembrane region" description="Helical" evidence="7">
    <location>
        <begin position="339"/>
        <end position="358"/>
    </location>
</feature>
<evidence type="ECO:0000313" key="10">
    <source>
        <dbReference type="Proteomes" id="UP000541033"/>
    </source>
</evidence>
<feature type="transmembrane region" description="Helical" evidence="7">
    <location>
        <begin position="411"/>
        <end position="430"/>
    </location>
</feature>
<feature type="transmembrane region" description="Helical" evidence="7">
    <location>
        <begin position="144"/>
        <end position="162"/>
    </location>
</feature>
<dbReference type="InterPro" id="IPR020846">
    <property type="entry name" value="MFS_dom"/>
</dbReference>
<dbReference type="PANTHER" id="PTHR42718">
    <property type="entry name" value="MAJOR FACILITATOR SUPERFAMILY MULTIDRUG TRANSPORTER MFSC"/>
    <property type="match status" value="1"/>
</dbReference>
<evidence type="ECO:0000256" key="4">
    <source>
        <dbReference type="ARBA" id="ARBA00022692"/>
    </source>
</evidence>
<dbReference type="AlphaFoldDB" id="A0A7X5TSJ9"/>
<dbReference type="PANTHER" id="PTHR42718:SF42">
    <property type="entry name" value="EXPORT PROTEIN"/>
    <property type="match status" value="1"/>
</dbReference>
<accession>A0A7X5TSJ9</accession>
<evidence type="ECO:0000256" key="7">
    <source>
        <dbReference type="SAM" id="Phobius"/>
    </source>
</evidence>
<gene>
    <name evidence="9" type="ORF">FHX76_000166</name>
</gene>
<dbReference type="NCBIfam" id="TIGR00711">
    <property type="entry name" value="efflux_EmrB"/>
    <property type="match status" value="1"/>
</dbReference>
<keyword evidence="6 7" id="KW-0472">Membrane</keyword>